<sequence length="90" mass="9261">MSDIKSDNGLAASHANSFSVASSQIGAASQADKDAISRLEGNSRASEEIDHSRTASADVAGKITSFSQLLQSVAEEFQATDQGMAADIEG</sequence>
<accession>A0A5A7ZNX9</accession>
<evidence type="ECO:0000313" key="2">
    <source>
        <dbReference type="EMBL" id="KAA0117683.1"/>
    </source>
</evidence>
<dbReference type="NCBIfam" id="TIGR04197">
    <property type="entry name" value="T7SS_SACOL2603"/>
    <property type="match status" value="1"/>
</dbReference>
<dbReference type="RefSeq" id="WP_149565827.1">
    <property type="nucleotide sequence ID" value="NZ_VIBR01000002.1"/>
</dbReference>
<evidence type="ECO:0000313" key="3">
    <source>
        <dbReference type="Proteomes" id="UP000324105"/>
    </source>
</evidence>
<dbReference type="InterPro" id="IPR021477">
    <property type="entry name" value="TVIIS_effector_SACOL2603_fam"/>
</dbReference>
<dbReference type="AlphaFoldDB" id="A0A5A7ZNX9"/>
<reference evidence="2 3" key="1">
    <citation type="submission" date="2019-06" db="EMBL/GenBank/DDBJ databases">
        <title>Genome sequence and analysis of a MDR-Streptococcus sanguis isolated from throat swab of children with scarlet fever from Hangzhou,China.</title>
        <authorList>
            <person name="Huang Y."/>
            <person name="Xie L."/>
            <person name="Liu W."/>
        </authorList>
    </citation>
    <scope>NUCLEOTIDE SEQUENCE [LARGE SCALE GENOMIC DNA]</scope>
    <source>
        <strain evidence="2 3">S28</strain>
    </source>
</reference>
<comment type="caution">
    <text evidence="2">The sequence shown here is derived from an EMBL/GenBank/DDBJ whole genome shotgun (WGS) entry which is preliminary data.</text>
</comment>
<protein>
    <submittedName>
        <fullName evidence="2">TIGR04197 family type VII secretion effector</fullName>
    </submittedName>
</protein>
<proteinExistence type="predicted"/>
<evidence type="ECO:0000256" key="1">
    <source>
        <dbReference type="SAM" id="MobiDB-lite"/>
    </source>
</evidence>
<name>A0A5A7ZNX9_STRSA</name>
<feature type="region of interest" description="Disordered" evidence="1">
    <location>
        <begin position="31"/>
        <end position="57"/>
    </location>
</feature>
<gene>
    <name evidence="2" type="ORF">FKX92_06255</name>
</gene>
<organism evidence="2 3">
    <name type="scientific">Streptococcus sanguinis</name>
    <dbReference type="NCBI Taxonomy" id="1305"/>
    <lineage>
        <taxon>Bacteria</taxon>
        <taxon>Bacillati</taxon>
        <taxon>Bacillota</taxon>
        <taxon>Bacilli</taxon>
        <taxon>Lactobacillales</taxon>
        <taxon>Streptococcaceae</taxon>
        <taxon>Streptococcus</taxon>
    </lineage>
</organism>
<dbReference type="EMBL" id="VIBR01000002">
    <property type="protein sequence ID" value="KAA0117683.1"/>
    <property type="molecule type" value="Genomic_DNA"/>
</dbReference>
<dbReference type="Proteomes" id="UP000324105">
    <property type="component" value="Unassembled WGS sequence"/>
</dbReference>